<evidence type="ECO:0000313" key="1">
    <source>
        <dbReference type="EMBL" id="VAW64858.1"/>
    </source>
</evidence>
<dbReference type="Pfam" id="PF05526">
    <property type="entry name" value="R_equi_Vir"/>
    <property type="match status" value="1"/>
</dbReference>
<dbReference type="InterPro" id="IPR038625">
    <property type="entry name" value="R_equi_Vir_sf"/>
</dbReference>
<protein>
    <recommendedName>
        <fullName evidence="2">Virulence-associated protein</fullName>
    </recommendedName>
</protein>
<dbReference type="InterPro" id="IPR008810">
    <property type="entry name" value="R_equi_Vir"/>
</dbReference>
<evidence type="ECO:0008006" key="2">
    <source>
        <dbReference type="Google" id="ProtNLM"/>
    </source>
</evidence>
<gene>
    <name evidence="1" type="ORF">MNBD_GAMMA11-2218</name>
</gene>
<dbReference type="Gene3D" id="2.40.128.480">
    <property type="entry name" value="Rhodococcus equi virulence-associated protein"/>
    <property type="match status" value="1"/>
</dbReference>
<name>A0A3B0X9C9_9ZZZZ</name>
<proteinExistence type="predicted"/>
<dbReference type="EMBL" id="UOFG01000240">
    <property type="protein sequence ID" value="VAW64858.1"/>
    <property type="molecule type" value="Genomic_DNA"/>
</dbReference>
<sequence>MGIATNSSNQLANDFKEHFTGKLDEDTMKRTINTLETITEPQLKAATSYGASGSLASLVLYVKAQCNINGGKSFNGSAWGISFPGGGALFGDVYLADASSLDQLYSETTRFTFTATPVYTAFYFFDSKDNLLGHFQAGSVSTVAGAGSGSGSWS</sequence>
<organism evidence="1">
    <name type="scientific">hydrothermal vent metagenome</name>
    <dbReference type="NCBI Taxonomy" id="652676"/>
    <lineage>
        <taxon>unclassified sequences</taxon>
        <taxon>metagenomes</taxon>
        <taxon>ecological metagenomes</taxon>
    </lineage>
</organism>
<accession>A0A3B0X9C9</accession>
<reference evidence="1" key="1">
    <citation type="submission" date="2018-06" db="EMBL/GenBank/DDBJ databases">
        <authorList>
            <person name="Zhirakovskaya E."/>
        </authorList>
    </citation>
    <scope>NUCLEOTIDE SEQUENCE</scope>
</reference>
<dbReference type="AlphaFoldDB" id="A0A3B0X9C9"/>